<evidence type="ECO:0000313" key="5">
    <source>
        <dbReference type="Proteomes" id="UP000070497"/>
    </source>
</evidence>
<name>A0A139P2B3_STROR</name>
<protein>
    <submittedName>
        <fullName evidence="4">Putative hemagglutinin/hemolysin-related protein</fullName>
    </submittedName>
</protein>
<dbReference type="Pfam" id="PF19076">
    <property type="entry name" value="CshA_repeat"/>
    <property type="match status" value="2"/>
</dbReference>
<gene>
    <name evidence="4" type="ORF">SORDD14_00875</name>
</gene>
<dbReference type="EMBL" id="LQRI01000141">
    <property type="protein sequence ID" value="KXT82316.1"/>
    <property type="molecule type" value="Genomic_DNA"/>
</dbReference>
<evidence type="ECO:0000256" key="1">
    <source>
        <dbReference type="SAM" id="MobiDB-lite"/>
    </source>
</evidence>
<feature type="domain" description="Mucin binding" evidence="2">
    <location>
        <begin position="1022"/>
        <end position="1093"/>
    </location>
</feature>
<accession>A0A139P2B3</accession>
<feature type="compositionally biased region" description="Polar residues" evidence="1">
    <location>
        <begin position="14"/>
        <end position="38"/>
    </location>
</feature>
<feature type="domain" description="CshA" evidence="3">
    <location>
        <begin position="1228"/>
        <end position="1350"/>
    </location>
</feature>
<reference evidence="4 5" key="1">
    <citation type="submission" date="2016-01" db="EMBL/GenBank/DDBJ databases">
        <title>Highly variable Streptococcus oralis are common among viridans streptococci isolated from primates.</title>
        <authorList>
            <person name="Denapaite D."/>
            <person name="Rieger M."/>
            <person name="Koendgen S."/>
            <person name="Brueckner R."/>
            <person name="Ochigava I."/>
            <person name="Kappeler P."/>
            <person name="Maetz-Rensing K."/>
            <person name="Leendertz F."/>
            <person name="Hakenbeck R."/>
        </authorList>
    </citation>
    <scope>NUCLEOTIDE SEQUENCE [LARGE SCALE GENOMIC DNA]</scope>
    <source>
        <strain evidence="4 5">DD14</strain>
    </source>
</reference>
<feature type="region of interest" description="Disordered" evidence="1">
    <location>
        <begin position="1"/>
        <end position="49"/>
    </location>
</feature>
<dbReference type="Gene3D" id="3.10.20.470">
    <property type="match status" value="1"/>
</dbReference>
<feature type="domain" description="CshA" evidence="3">
    <location>
        <begin position="1353"/>
        <end position="1450"/>
    </location>
</feature>
<evidence type="ECO:0000313" key="4">
    <source>
        <dbReference type="EMBL" id="KXT82316.1"/>
    </source>
</evidence>
<dbReference type="Gene3D" id="2.60.40.4300">
    <property type="match status" value="1"/>
</dbReference>
<dbReference type="InterPro" id="IPR026395">
    <property type="entry name" value="CshA_fibril"/>
</dbReference>
<dbReference type="PATRIC" id="fig|1303.77.peg.997"/>
<proteinExistence type="predicted"/>
<dbReference type="NCBIfam" id="TIGR04225">
    <property type="entry name" value="CshA_fibril_rpt"/>
    <property type="match status" value="2"/>
</dbReference>
<dbReference type="InterPro" id="IPR041558">
    <property type="entry name" value="MucBP_2"/>
</dbReference>
<comment type="caution">
    <text evidence="4">The sequence shown here is derived from an EMBL/GenBank/DDBJ whole genome shotgun (WGS) entry which is preliminary data.</text>
</comment>
<sequence length="1499" mass="167514">MVMATSPVRADEAQVNNKEQQTQAEIQQKGKNTENGQEVISEPQKEVEKEKVVEIKNSESPKTEQVEEILDSLPSQSASEPAIFETEMATPSLSKVASDIELKNVQVDTEKQNSKDAKKMLVGSELQYDTSSEKIEEGKFKQSSEKDKIFSRKKREIVSSQVQENITASLTSNGKSTTELLASDSVRETLHFALSGHNTDYSDHLIEIRFKNGIATKLTPSPVAGVQYSQQKEGNDLVFRIKPAGMKGGANYNFVYALQLTNINQVEKPGWGDTVRALKPDHKVIATASLKNKNGDVVKELGKIEHTWKVLENGVYGGTPMTANQIVGLDADNDGYVDESVKLSFFMANGSKYLTNRPVKNDYFSYGSAAFDGRYVTGFGPNEGGNTLIDPVRSYTYKIDKKEGYELTEEAKKFGWIEDEQGYHLTVTKETNPFKNENSLPNKNHPISFQIKHAKVSDLETKNQYLTITGIYTKEDGTTYQNKTQIDYSLKVARTKPQPKDSFLLEHASVWDSDITRSLGETDYRTKIKLTQVANVDQTYSLDESRLTEKLIDDREYYQKISAIEPTWDYIFKEEGSYVEVIDKKTGKVLGKLDNHNKELVLTEEQRVQEIEFKFNNTSLNKKSLTKQDSLVFQLKTRYANWSIIYKDSNIRKLTSRMNATWTSDKFTIEKQAQADLDRIIHEVSMKPQKNMDRFIDHQGGSGFHHDYQSTVKETNKNGTDNLATLTGKFRLAYLADPQLDIQAGGGFTAYYNYQGKGKTLYVSKLYQTADKRMPDVLLKLANPYVPNGTYKYQAIAFWDEVLPDVVAKGGYELGEVDGVKVTTKNSVSQEYTAIVQASEASGTFSEVRRSGATNYAYHTQGHFVGEQLDFRVTYKNASKVAVQSVYVMTSLPSKGDKQLLSKNRNSQFSVHLTKAVSVPDGWEVRYSTHTGTAEEIEKSDWLEEDKVTDWSSIRAIRWHSLKPIEAGGTQQFTIDSAVIPTEATEKSTAYLSSATKNGSTSYIESNNVSIQMADKFPVVAFTYLDVHNPNQKLVIGETDRRTGIPGSAINYDSSKRIKELEAKGYELISNGFTNEKFGSPTTYKEFQILLRHKVIESPDKIQGVQKIEYRYASVVKNGDNTLLPADKVEAKTYMRTKKVDQVLALANPDSLTAGVSYTNWSPAQTWSEINSPDIPRYLPDRHVPSMTKTGDWLLERYGESLKSSDEIVTNKEKSYTWTEIVTYSPLPVSPRAIGETTTNIQGQVQNVVIRYDDEESDEKHLRFKQGSLQIGGKKKVVELDKSSLTLLDNNGQKVSELTIENEGTYRLDKEKKTLTFTPLNTFYGSATPVQVEVVDKNGKSAVTTYTPVVERVIPTSINATSTGPQGVPQTGTPTFQGGDPLVSIDETVEPTFADGSKEKSIPGQGTYTIAPDGTITFTPDKQFVGKPAPITVKRVDKNGTPVTATYSPEFTKVTPTGLGDKTEGLQGQVQEGKVTFTPAMTQFHSQLIQLHYLTMVQL</sequence>
<evidence type="ECO:0000259" key="2">
    <source>
        <dbReference type="Pfam" id="PF17965"/>
    </source>
</evidence>
<organism evidence="4 5">
    <name type="scientific">Streptococcus oralis</name>
    <dbReference type="NCBI Taxonomy" id="1303"/>
    <lineage>
        <taxon>Bacteria</taxon>
        <taxon>Bacillati</taxon>
        <taxon>Bacillota</taxon>
        <taxon>Bacilli</taxon>
        <taxon>Lactobacillales</taxon>
        <taxon>Streptococcaceae</taxon>
        <taxon>Streptococcus</taxon>
    </lineage>
</organism>
<dbReference type="Pfam" id="PF17965">
    <property type="entry name" value="MucBP_2"/>
    <property type="match status" value="1"/>
</dbReference>
<evidence type="ECO:0000259" key="3">
    <source>
        <dbReference type="Pfam" id="PF19076"/>
    </source>
</evidence>
<dbReference type="Proteomes" id="UP000070497">
    <property type="component" value="Unassembled WGS sequence"/>
</dbReference>